<dbReference type="RefSeq" id="WP_089741444.1">
    <property type="nucleotide sequence ID" value="NZ_FOGL01000012.1"/>
</dbReference>
<evidence type="ECO:0000313" key="2">
    <source>
        <dbReference type="EMBL" id="SER88714.1"/>
    </source>
</evidence>
<keyword evidence="1" id="KW-0812">Transmembrane</keyword>
<sequence length="65" mass="7507">MILTIFASIGGFRIGDMLFALLSFFGFLTLLAIIIIFALKRSSGKRDQLQRMEEKLDQLLDEKRR</sequence>
<name>A0A1H9SV55_9BACI</name>
<dbReference type="EMBL" id="FOGL01000012">
    <property type="protein sequence ID" value="SER88714.1"/>
    <property type="molecule type" value="Genomic_DNA"/>
</dbReference>
<dbReference type="Proteomes" id="UP000199687">
    <property type="component" value="Unassembled WGS sequence"/>
</dbReference>
<proteinExistence type="predicted"/>
<dbReference type="STRING" id="531814.SAMN04487944_11213"/>
<accession>A0A1H9SV55</accession>
<evidence type="ECO:0008006" key="4">
    <source>
        <dbReference type="Google" id="ProtNLM"/>
    </source>
</evidence>
<keyword evidence="3" id="KW-1185">Reference proteome</keyword>
<organism evidence="2 3">
    <name type="scientific">Gracilibacillus ureilyticus</name>
    <dbReference type="NCBI Taxonomy" id="531814"/>
    <lineage>
        <taxon>Bacteria</taxon>
        <taxon>Bacillati</taxon>
        <taxon>Bacillota</taxon>
        <taxon>Bacilli</taxon>
        <taxon>Bacillales</taxon>
        <taxon>Bacillaceae</taxon>
        <taxon>Gracilibacillus</taxon>
    </lineage>
</organism>
<feature type="transmembrane region" description="Helical" evidence="1">
    <location>
        <begin position="17"/>
        <end position="39"/>
    </location>
</feature>
<protein>
    <recommendedName>
        <fullName evidence="4">DUF4083 domain-containing protein</fullName>
    </recommendedName>
</protein>
<reference evidence="2 3" key="1">
    <citation type="submission" date="2016-10" db="EMBL/GenBank/DDBJ databases">
        <authorList>
            <person name="de Groot N.N."/>
        </authorList>
    </citation>
    <scope>NUCLEOTIDE SEQUENCE [LARGE SCALE GENOMIC DNA]</scope>
    <source>
        <strain evidence="2 3">CGMCC 1.7727</strain>
    </source>
</reference>
<dbReference type="AlphaFoldDB" id="A0A1H9SV55"/>
<keyword evidence="1" id="KW-1133">Transmembrane helix</keyword>
<evidence type="ECO:0000313" key="3">
    <source>
        <dbReference type="Proteomes" id="UP000199687"/>
    </source>
</evidence>
<gene>
    <name evidence="2" type="ORF">SAMN04487944_11213</name>
</gene>
<keyword evidence="1" id="KW-0472">Membrane</keyword>
<evidence type="ECO:0000256" key="1">
    <source>
        <dbReference type="SAM" id="Phobius"/>
    </source>
</evidence>